<feature type="transmembrane region" description="Helical" evidence="7">
    <location>
        <begin position="134"/>
        <end position="153"/>
    </location>
</feature>
<evidence type="ECO:0000256" key="6">
    <source>
        <dbReference type="ARBA" id="ARBA00023136"/>
    </source>
</evidence>
<evidence type="ECO:0000256" key="7">
    <source>
        <dbReference type="SAM" id="Phobius"/>
    </source>
</evidence>
<evidence type="ECO:0000256" key="1">
    <source>
        <dbReference type="ARBA" id="ARBA00004651"/>
    </source>
</evidence>
<name>A0A9X3CQC5_9VIBR</name>
<keyword evidence="3" id="KW-1003">Cell membrane</keyword>
<keyword evidence="10" id="KW-1185">Reference proteome</keyword>
<comment type="caution">
    <text evidence="9">The sequence shown here is derived from an EMBL/GenBank/DDBJ whole genome shotgun (WGS) entry which is preliminary data.</text>
</comment>
<dbReference type="GO" id="GO:0005886">
    <property type="term" value="C:plasma membrane"/>
    <property type="evidence" value="ECO:0007669"/>
    <property type="project" value="UniProtKB-SubCell"/>
</dbReference>
<dbReference type="EMBL" id="JAKRRY010000022">
    <property type="protein sequence ID" value="MCW8347485.1"/>
    <property type="molecule type" value="Genomic_DNA"/>
</dbReference>
<organism evidence="9 10">
    <name type="scientific">Vibrio qingdaonensis</name>
    <dbReference type="NCBI Taxonomy" id="2829491"/>
    <lineage>
        <taxon>Bacteria</taxon>
        <taxon>Pseudomonadati</taxon>
        <taxon>Pseudomonadota</taxon>
        <taxon>Gammaproteobacteria</taxon>
        <taxon>Vibrionales</taxon>
        <taxon>Vibrionaceae</taxon>
        <taxon>Vibrio</taxon>
    </lineage>
</organism>
<proteinExistence type="inferred from homology"/>
<gene>
    <name evidence="9" type="ORF">MD535_15905</name>
</gene>
<keyword evidence="4 7" id="KW-0812">Transmembrane</keyword>
<evidence type="ECO:0000256" key="4">
    <source>
        <dbReference type="ARBA" id="ARBA00022692"/>
    </source>
</evidence>
<feature type="transmembrane region" description="Helical" evidence="7">
    <location>
        <begin position="249"/>
        <end position="266"/>
    </location>
</feature>
<feature type="transmembrane region" description="Helical" evidence="7">
    <location>
        <begin position="219"/>
        <end position="237"/>
    </location>
</feature>
<dbReference type="AlphaFoldDB" id="A0A9X3CQC5"/>
<evidence type="ECO:0000256" key="5">
    <source>
        <dbReference type="ARBA" id="ARBA00022989"/>
    </source>
</evidence>
<keyword evidence="6 7" id="KW-0472">Membrane</keyword>
<dbReference type="GO" id="GO:0016413">
    <property type="term" value="F:O-acetyltransferase activity"/>
    <property type="evidence" value="ECO:0007669"/>
    <property type="project" value="TreeGrafter"/>
</dbReference>
<accession>A0A9X3CQC5</accession>
<sequence length="352" mass="39962">MSNNKIVSSFELARIVALIAVISIHCQLFLTHSLVNDEPWFNYLTNQAARFAVPLFFIIAGYLIQPKLNESPYRTVRAYSYPIMVIWAIWSVTYLVIPFNLATVSEFGYLAERQQYWDYLMQNPLNSLFEGGLVHLWFLPSLCLAVLMIAWFVDNHCRTLLIPFAAIIYTYGLIAGSYQVITHDETAIFTRNGPFISFLMVSIGFEIRRHHWKLSASKSILLAVFGIALHYSEAFYLHQLGHEFNSNDFLIGTVFWATGLFLWLQSQPQLGNYPIVHTLAKLVLPMYVVHLLVIIGLNNVAGLLGVEFMARDALVFIGTLLITPVIVILLEKTPLSTASFRKLKPPSSKQLV</sequence>
<feature type="transmembrane region" description="Helical" evidence="7">
    <location>
        <begin position="313"/>
        <end position="330"/>
    </location>
</feature>
<keyword evidence="9" id="KW-0808">Transferase</keyword>
<dbReference type="Pfam" id="PF01757">
    <property type="entry name" value="Acyl_transf_3"/>
    <property type="match status" value="1"/>
</dbReference>
<dbReference type="PANTHER" id="PTHR40074:SF2">
    <property type="entry name" value="O-ACETYLTRANSFERASE WECH"/>
    <property type="match status" value="1"/>
</dbReference>
<protein>
    <submittedName>
        <fullName evidence="9">Acyltransferase family protein</fullName>
    </submittedName>
</protein>
<dbReference type="RefSeq" id="WP_265676014.1">
    <property type="nucleotide sequence ID" value="NZ_JAKRRY010000022.1"/>
</dbReference>
<evidence type="ECO:0000256" key="3">
    <source>
        <dbReference type="ARBA" id="ARBA00022475"/>
    </source>
</evidence>
<keyword evidence="9" id="KW-0012">Acyltransferase</keyword>
<evidence type="ECO:0000259" key="8">
    <source>
        <dbReference type="Pfam" id="PF01757"/>
    </source>
</evidence>
<dbReference type="InterPro" id="IPR002656">
    <property type="entry name" value="Acyl_transf_3_dom"/>
</dbReference>
<evidence type="ECO:0000313" key="10">
    <source>
        <dbReference type="Proteomes" id="UP001155587"/>
    </source>
</evidence>
<dbReference type="PANTHER" id="PTHR40074">
    <property type="entry name" value="O-ACETYLTRANSFERASE WECH"/>
    <property type="match status" value="1"/>
</dbReference>
<feature type="transmembrane region" description="Helical" evidence="7">
    <location>
        <begin position="47"/>
        <end position="64"/>
    </location>
</feature>
<comment type="subcellular location">
    <subcellularLocation>
        <location evidence="1">Cell membrane</location>
        <topology evidence="1">Multi-pass membrane protein</topology>
    </subcellularLocation>
</comment>
<reference evidence="9" key="1">
    <citation type="submission" date="2022-02" db="EMBL/GenBank/DDBJ databases">
        <title>Vibrio sp. nov, a new bacterium isolated from seawater.</title>
        <authorList>
            <person name="Yuan Y."/>
        </authorList>
    </citation>
    <scope>NUCLEOTIDE SEQUENCE</scope>
    <source>
        <strain evidence="9">ZSDZ65</strain>
    </source>
</reference>
<dbReference type="Proteomes" id="UP001155587">
    <property type="component" value="Unassembled WGS sequence"/>
</dbReference>
<dbReference type="GO" id="GO:0009246">
    <property type="term" value="P:enterobacterial common antigen biosynthetic process"/>
    <property type="evidence" value="ECO:0007669"/>
    <property type="project" value="TreeGrafter"/>
</dbReference>
<feature type="transmembrane region" description="Helical" evidence="7">
    <location>
        <begin position="12"/>
        <end position="35"/>
    </location>
</feature>
<evidence type="ECO:0000256" key="2">
    <source>
        <dbReference type="ARBA" id="ARBA00007400"/>
    </source>
</evidence>
<evidence type="ECO:0000313" key="9">
    <source>
        <dbReference type="EMBL" id="MCW8347485.1"/>
    </source>
</evidence>
<keyword evidence="5 7" id="KW-1133">Transmembrane helix</keyword>
<comment type="similarity">
    <text evidence="2">Belongs to the acyltransferase 3 family.</text>
</comment>
<feature type="domain" description="Acyltransferase 3" evidence="8">
    <location>
        <begin position="9"/>
        <end position="326"/>
    </location>
</feature>
<feature type="transmembrane region" description="Helical" evidence="7">
    <location>
        <begin position="76"/>
        <end position="97"/>
    </location>
</feature>
<feature type="transmembrane region" description="Helical" evidence="7">
    <location>
        <begin position="278"/>
        <end position="301"/>
    </location>
</feature>
<feature type="transmembrane region" description="Helical" evidence="7">
    <location>
        <begin position="160"/>
        <end position="181"/>
    </location>
</feature>